<dbReference type="RefSeq" id="WP_068954750.1">
    <property type="nucleotide sequence ID" value="NZ_LGLV01000008.1"/>
</dbReference>
<dbReference type="Pfam" id="PF12146">
    <property type="entry name" value="Hydrolase_4"/>
    <property type="match status" value="1"/>
</dbReference>
<dbReference type="PANTHER" id="PTHR11614">
    <property type="entry name" value="PHOSPHOLIPASE-RELATED"/>
    <property type="match status" value="1"/>
</dbReference>
<reference evidence="2 3" key="1">
    <citation type="journal article" date="2016" name="Syst. Appl. Microbiol.">
        <title>Pararhizobium polonicum sp. nov. isolated from tumors on stone fruit rootstocks.</title>
        <authorList>
            <person name="Pulawska J."/>
            <person name="Kuzmanovic N."/>
            <person name="Willems A."/>
            <person name="Pothier J.F."/>
        </authorList>
    </citation>
    <scope>NUCLEOTIDE SEQUENCE [LARGE SCALE GENOMIC DNA]</scope>
    <source>
        <strain evidence="2 3">F5.1</strain>
    </source>
</reference>
<dbReference type="PIRSF" id="PIRSF017388">
    <property type="entry name" value="Esterase_lipase"/>
    <property type="match status" value="1"/>
</dbReference>
<dbReference type="Proteomes" id="UP000093111">
    <property type="component" value="Unassembled WGS sequence"/>
</dbReference>
<feature type="domain" description="Serine aminopeptidase S33" evidence="1">
    <location>
        <begin position="19"/>
        <end position="250"/>
    </location>
</feature>
<dbReference type="InterPro" id="IPR051044">
    <property type="entry name" value="MAG_DAG_Lipase"/>
</dbReference>
<dbReference type="SUPFAM" id="SSF53474">
    <property type="entry name" value="alpha/beta-Hydrolases"/>
    <property type="match status" value="1"/>
</dbReference>
<evidence type="ECO:0000259" key="1">
    <source>
        <dbReference type="Pfam" id="PF12146"/>
    </source>
</evidence>
<dbReference type="OrthoDB" id="8476759at2"/>
<gene>
    <name evidence="2" type="ORF">ADU59_14065</name>
</gene>
<name>A0A1C7P1Q2_9HYPH</name>
<dbReference type="Gene3D" id="3.40.50.1820">
    <property type="entry name" value="alpha/beta hydrolase"/>
    <property type="match status" value="1"/>
</dbReference>
<dbReference type="PATRIC" id="fig|1612624.7.peg.4723"/>
<dbReference type="InterPro" id="IPR012354">
    <property type="entry name" value="Esterase_lipase"/>
</dbReference>
<dbReference type="InterPro" id="IPR022742">
    <property type="entry name" value="Hydrolase_4"/>
</dbReference>
<protein>
    <submittedName>
        <fullName evidence="2">Carboxylesterase</fullName>
    </submittedName>
</protein>
<dbReference type="GO" id="GO:0052689">
    <property type="term" value="F:carboxylic ester hydrolase activity"/>
    <property type="evidence" value="ECO:0007669"/>
    <property type="project" value="InterPro"/>
</dbReference>
<sequence>MQITDRLGYFMEGTNGMGVLLVHGLTGAPAEMRLVARQLNRKGYSVYVPLLAGHGSDAATLRKTSWRDWLASVHQAADQLAEHTRTMFAAGICVGGKLALFAAHQRPGTFNAVAIYSPCFLYDGWNVPFYYPLLSRHINWLSRIPFLDRLNFSETSSLGIKDQRMRRMMENMSGEGVIEKFPGKGLVEMYRLGNALKDELPNMRTPTLILHAREDDLSSPDHARYITDHIGAPNELHWIEDSYHMIHVDRQHKYVADATAGYFEANNVPDRI</sequence>
<accession>A0A1C7P1Q2</accession>
<dbReference type="EMBL" id="LGLV01000008">
    <property type="protein sequence ID" value="OBZ94926.1"/>
    <property type="molecule type" value="Genomic_DNA"/>
</dbReference>
<comment type="caution">
    <text evidence="2">The sequence shown here is derived from an EMBL/GenBank/DDBJ whole genome shotgun (WGS) entry which is preliminary data.</text>
</comment>
<evidence type="ECO:0000313" key="2">
    <source>
        <dbReference type="EMBL" id="OBZ94926.1"/>
    </source>
</evidence>
<evidence type="ECO:0000313" key="3">
    <source>
        <dbReference type="Proteomes" id="UP000093111"/>
    </source>
</evidence>
<dbReference type="STRING" id="1612624.ADU59_14065"/>
<keyword evidence="3" id="KW-1185">Reference proteome</keyword>
<proteinExistence type="predicted"/>
<dbReference type="AlphaFoldDB" id="A0A1C7P1Q2"/>
<dbReference type="InterPro" id="IPR029058">
    <property type="entry name" value="AB_hydrolase_fold"/>
</dbReference>
<organism evidence="2 3">
    <name type="scientific">Pararhizobium polonicum</name>
    <dbReference type="NCBI Taxonomy" id="1612624"/>
    <lineage>
        <taxon>Bacteria</taxon>
        <taxon>Pseudomonadati</taxon>
        <taxon>Pseudomonadota</taxon>
        <taxon>Alphaproteobacteria</taxon>
        <taxon>Hyphomicrobiales</taxon>
        <taxon>Rhizobiaceae</taxon>
        <taxon>Rhizobium/Agrobacterium group</taxon>
        <taxon>Pararhizobium</taxon>
    </lineage>
</organism>